<name>A0ABX0CZE9_9NOCA</name>
<dbReference type="SUPFAM" id="SSF53474">
    <property type="entry name" value="alpha/beta-Hydrolases"/>
    <property type="match status" value="1"/>
</dbReference>
<dbReference type="Proteomes" id="UP000470876">
    <property type="component" value="Unassembled WGS sequence"/>
</dbReference>
<keyword evidence="1" id="KW-0378">Hydrolase</keyword>
<feature type="non-terminal residue" evidence="1">
    <location>
        <position position="57"/>
    </location>
</feature>
<sequence>MADRGYRAYSMVLPAVPAGSSGTEGIADSAAVVAGKVAEIRRTTGARRVDLVGHSMG</sequence>
<dbReference type="InterPro" id="IPR029058">
    <property type="entry name" value="AB_hydrolase_fold"/>
</dbReference>
<proteinExistence type="predicted"/>
<evidence type="ECO:0000313" key="2">
    <source>
        <dbReference type="Proteomes" id="UP000470876"/>
    </source>
</evidence>
<reference evidence="1 2" key="1">
    <citation type="submission" date="2020-01" db="EMBL/GenBank/DDBJ databases">
        <title>Genetics and antimicrobial susceptibilities of Nocardia species isolated from the soil; a comparison with species isolated from humans.</title>
        <authorList>
            <person name="Carrasco G."/>
            <person name="Monzon S."/>
            <person name="Sansegundo M."/>
            <person name="Garcia E."/>
            <person name="Garrido N."/>
            <person name="Medina M.J."/>
            <person name="Villalon P."/>
            <person name="Ramirez-Arocha A.C."/>
            <person name="Jimenez P."/>
            <person name="Cuesta I."/>
            <person name="Valdezate S."/>
        </authorList>
    </citation>
    <scope>NUCLEOTIDE SEQUENCE [LARGE SCALE GENOMIC DNA]</scope>
    <source>
        <strain evidence="1 2">CNM20110649</strain>
    </source>
</reference>
<dbReference type="GO" id="GO:0016787">
    <property type="term" value="F:hydrolase activity"/>
    <property type="evidence" value="ECO:0007669"/>
    <property type="project" value="UniProtKB-KW"/>
</dbReference>
<dbReference type="EMBL" id="JAAGUX010000183">
    <property type="protein sequence ID" value="NEW59625.1"/>
    <property type="molecule type" value="Genomic_DNA"/>
</dbReference>
<organism evidence="1 2">
    <name type="scientific">Nocardia cyriacigeorgica</name>
    <dbReference type="NCBI Taxonomy" id="135487"/>
    <lineage>
        <taxon>Bacteria</taxon>
        <taxon>Bacillati</taxon>
        <taxon>Actinomycetota</taxon>
        <taxon>Actinomycetes</taxon>
        <taxon>Mycobacteriales</taxon>
        <taxon>Nocardiaceae</taxon>
        <taxon>Nocardia</taxon>
    </lineage>
</organism>
<protein>
    <submittedName>
        <fullName evidence="1">Alpha/beta hydrolase</fullName>
    </submittedName>
</protein>
<evidence type="ECO:0000313" key="1">
    <source>
        <dbReference type="EMBL" id="NEW59625.1"/>
    </source>
</evidence>
<dbReference type="Gene3D" id="3.40.50.1820">
    <property type="entry name" value="alpha/beta hydrolase"/>
    <property type="match status" value="1"/>
</dbReference>
<comment type="caution">
    <text evidence="1">The sequence shown here is derived from an EMBL/GenBank/DDBJ whole genome shotgun (WGS) entry which is preliminary data.</text>
</comment>
<gene>
    <name evidence="1" type="ORF">GV794_28970</name>
</gene>
<accession>A0ABX0CZE9</accession>
<keyword evidence="2" id="KW-1185">Reference proteome</keyword>